<comment type="function">
    <text evidence="1">SASP are bound to spore DNA. They are double-stranded DNA-binding proteins that cause DNA to change to an a-like conformation. They protect the DNA backbone from chemical and enzymatic cleavage and are thus involved in dormant spore's high resistance to UV light.</text>
</comment>
<dbReference type="PANTHER" id="PTHR36107">
    <property type="entry name" value="SMALL, ACID-SOLUBLE SPORE PROTEIN A"/>
    <property type="match status" value="1"/>
</dbReference>
<comment type="similarity">
    <text evidence="2">Belongs to the alpha/beta-type SASP family.</text>
</comment>
<keyword evidence="5" id="KW-1185">Reference proteome</keyword>
<evidence type="ECO:0000256" key="1">
    <source>
        <dbReference type="ARBA" id="ARBA00003863"/>
    </source>
</evidence>
<dbReference type="InterPro" id="IPR001448">
    <property type="entry name" value="SASP_alpha/beta-type"/>
</dbReference>
<proteinExistence type="inferred from homology"/>
<dbReference type="GO" id="GO:0003690">
    <property type="term" value="F:double-stranded DNA binding"/>
    <property type="evidence" value="ECO:0007669"/>
    <property type="project" value="InterPro"/>
</dbReference>
<organism evidence="4 5">
    <name type="scientific">Paenibacillus albiflavus</name>
    <dbReference type="NCBI Taxonomy" id="2545760"/>
    <lineage>
        <taxon>Bacteria</taxon>
        <taxon>Bacillati</taxon>
        <taxon>Bacillota</taxon>
        <taxon>Bacilli</taxon>
        <taxon>Bacillales</taxon>
        <taxon>Paenibacillaceae</taxon>
        <taxon>Paenibacillus</taxon>
    </lineage>
</organism>
<dbReference type="PROSITE" id="PS00304">
    <property type="entry name" value="SASP_1"/>
    <property type="match status" value="1"/>
</dbReference>
<dbReference type="RefSeq" id="WP_132418415.1">
    <property type="nucleotide sequence ID" value="NZ_SKFG01000011.1"/>
</dbReference>
<keyword evidence="3" id="KW-0238">DNA-binding</keyword>
<dbReference type="Gene3D" id="6.10.10.80">
    <property type="entry name" value="Small, acid-soluble spore protein, alpha/beta type-like"/>
    <property type="match status" value="1"/>
</dbReference>
<dbReference type="OrthoDB" id="2939151at2"/>
<evidence type="ECO:0000256" key="3">
    <source>
        <dbReference type="ARBA" id="ARBA00023125"/>
    </source>
</evidence>
<accession>A0A4R4EBY2</accession>
<dbReference type="EMBL" id="SKFG01000011">
    <property type="protein sequence ID" value="TCZ76827.1"/>
    <property type="molecule type" value="Genomic_DNA"/>
</dbReference>
<dbReference type="Proteomes" id="UP000295418">
    <property type="component" value="Unassembled WGS sequence"/>
</dbReference>
<comment type="caution">
    <text evidence="4">The sequence shown here is derived from an EMBL/GenBank/DDBJ whole genome shotgun (WGS) entry which is preliminary data.</text>
</comment>
<reference evidence="4 5" key="1">
    <citation type="submission" date="2019-03" db="EMBL/GenBank/DDBJ databases">
        <authorList>
            <person name="Kim M.K.M."/>
        </authorList>
    </citation>
    <scope>NUCLEOTIDE SEQUENCE [LARGE SCALE GENOMIC DNA]</scope>
    <source>
        <strain evidence="4 5">18JY21-1</strain>
    </source>
</reference>
<evidence type="ECO:0000313" key="5">
    <source>
        <dbReference type="Proteomes" id="UP000295418"/>
    </source>
</evidence>
<dbReference type="InterPro" id="IPR038300">
    <property type="entry name" value="SASP_sf_alpha/beta"/>
</dbReference>
<dbReference type="GO" id="GO:0006265">
    <property type="term" value="P:DNA topological change"/>
    <property type="evidence" value="ECO:0007669"/>
    <property type="project" value="InterPro"/>
</dbReference>
<protein>
    <submittedName>
        <fullName evidence="4">Alpha/beta-type small acid-soluble spore protein</fullName>
    </submittedName>
</protein>
<dbReference type="PANTHER" id="PTHR36107:SF1">
    <property type="entry name" value="SMALL, ACID-SOLUBLE SPORE PROTEIN A"/>
    <property type="match status" value="1"/>
</dbReference>
<dbReference type="InterPro" id="IPR018126">
    <property type="entry name" value="SASP_alpha/beta-type_CS"/>
</dbReference>
<gene>
    <name evidence="4" type="ORF">E0485_12650</name>
</gene>
<name>A0A4R4EBY2_9BACL</name>
<dbReference type="AlphaFoldDB" id="A0A4R4EBY2"/>
<dbReference type="Pfam" id="PF00269">
    <property type="entry name" value="SASP"/>
    <property type="match status" value="1"/>
</dbReference>
<evidence type="ECO:0000256" key="2">
    <source>
        <dbReference type="ARBA" id="ARBA00005442"/>
    </source>
</evidence>
<sequence length="88" mass="9230">MARNRKLVPESKKALDQMKYEIAAELGLFSGHAVGDAHSEFASELGSMSGSSAGSIQWGNVATRDAGLVGGNITARLIRKAEDALLSL</sequence>
<evidence type="ECO:0000313" key="4">
    <source>
        <dbReference type="EMBL" id="TCZ76827.1"/>
    </source>
</evidence>
<dbReference type="InterPro" id="IPR050847">
    <property type="entry name" value="SASP_DNA-binding"/>
</dbReference>